<evidence type="ECO:0000256" key="1">
    <source>
        <dbReference type="SAM" id="SignalP"/>
    </source>
</evidence>
<name>A0AAD7ZWS3_DIPPU</name>
<dbReference type="PANTHER" id="PTHR39945:SF1">
    <property type="entry name" value="FI14129P"/>
    <property type="match status" value="1"/>
</dbReference>
<organism evidence="2 3">
    <name type="scientific">Diploptera punctata</name>
    <name type="common">Pacific beetle cockroach</name>
    <dbReference type="NCBI Taxonomy" id="6984"/>
    <lineage>
        <taxon>Eukaryota</taxon>
        <taxon>Metazoa</taxon>
        <taxon>Ecdysozoa</taxon>
        <taxon>Arthropoda</taxon>
        <taxon>Hexapoda</taxon>
        <taxon>Insecta</taxon>
        <taxon>Pterygota</taxon>
        <taxon>Neoptera</taxon>
        <taxon>Polyneoptera</taxon>
        <taxon>Dictyoptera</taxon>
        <taxon>Blattodea</taxon>
        <taxon>Blaberoidea</taxon>
        <taxon>Blaberidae</taxon>
        <taxon>Diplopterinae</taxon>
        <taxon>Diploptera</taxon>
    </lineage>
</organism>
<accession>A0AAD7ZWS3</accession>
<dbReference type="EMBL" id="JASPKZ010005686">
    <property type="protein sequence ID" value="KAJ9588365.1"/>
    <property type="molecule type" value="Genomic_DNA"/>
</dbReference>
<dbReference type="Proteomes" id="UP001233999">
    <property type="component" value="Unassembled WGS sequence"/>
</dbReference>
<keyword evidence="1" id="KW-0732">Signal</keyword>
<reference evidence="2" key="2">
    <citation type="submission" date="2023-05" db="EMBL/GenBank/DDBJ databases">
        <authorList>
            <person name="Fouks B."/>
        </authorList>
    </citation>
    <scope>NUCLEOTIDE SEQUENCE</scope>
    <source>
        <strain evidence="2">Stay&amp;Tobe</strain>
        <tissue evidence="2">Testes</tissue>
    </source>
</reference>
<gene>
    <name evidence="2" type="ORF">L9F63_018291</name>
</gene>
<comment type="caution">
    <text evidence="2">The sequence shown here is derived from an EMBL/GenBank/DDBJ whole genome shotgun (WGS) entry which is preliminary data.</text>
</comment>
<dbReference type="PANTHER" id="PTHR39945">
    <property type="entry name" value="FI14129P"/>
    <property type="match status" value="1"/>
</dbReference>
<dbReference type="AlphaFoldDB" id="A0AAD7ZWS3"/>
<keyword evidence="3" id="KW-1185">Reference proteome</keyword>
<proteinExistence type="predicted"/>
<evidence type="ECO:0000313" key="3">
    <source>
        <dbReference type="Proteomes" id="UP001233999"/>
    </source>
</evidence>
<evidence type="ECO:0000313" key="2">
    <source>
        <dbReference type="EMBL" id="KAJ9588365.1"/>
    </source>
</evidence>
<protein>
    <submittedName>
        <fullName evidence="2">Uncharacterized protein</fullName>
    </submittedName>
</protein>
<sequence length="96" mass="11158">MTSNKVCICSLVVTIIFTLISLLCEANPIYETWDPREITEEDMNKPTRCESDHEIEVLCQRCAKSTKSNTVYPYCCSDQENVLVWCERYLNFGIHK</sequence>
<feature type="chain" id="PRO_5042271836" evidence="1">
    <location>
        <begin position="27"/>
        <end position="96"/>
    </location>
</feature>
<feature type="signal peptide" evidence="1">
    <location>
        <begin position="1"/>
        <end position="26"/>
    </location>
</feature>
<reference evidence="2" key="1">
    <citation type="journal article" date="2023" name="IScience">
        <title>Live-bearing cockroach genome reveals convergent evolutionary mechanisms linked to viviparity in insects and beyond.</title>
        <authorList>
            <person name="Fouks B."/>
            <person name="Harrison M.C."/>
            <person name="Mikhailova A.A."/>
            <person name="Marchal E."/>
            <person name="English S."/>
            <person name="Carruthers M."/>
            <person name="Jennings E.C."/>
            <person name="Chiamaka E.L."/>
            <person name="Frigard R.A."/>
            <person name="Pippel M."/>
            <person name="Attardo G.M."/>
            <person name="Benoit J.B."/>
            <person name="Bornberg-Bauer E."/>
            <person name="Tobe S.S."/>
        </authorList>
    </citation>
    <scope>NUCLEOTIDE SEQUENCE</scope>
    <source>
        <strain evidence="2">Stay&amp;Tobe</strain>
    </source>
</reference>